<feature type="region of interest" description="Disordered" evidence="1">
    <location>
        <begin position="429"/>
        <end position="454"/>
    </location>
</feature>
<reference evidence="3 4" key="1">
    <citation type="submission" date="2019-03" db="EMBL/GenBank/DDBJ databases">
        <title>The genome sequence of a newly discovered highly antifungal drug resistant Aspergillus species, Aspergillus tanneri NIH 1004.</title>
        <authorList>
            <person name="Mounaud S."/>
            <person name="Singh I."/>
            <person name="Joardar V."/>
            <person name="Pakala S."/>
            <person name="Pakala S."/>
            <person name="Venepally P."/>
            <person name="Hoover J."/>
            <person name="Nierman W."/>
            <person name="Chung J."/>
            <person name="Losada L."/>
        </authorList>
    </citation>
    <scope>NUCLEOTIDE SEQUENCE [LARGE SCALE GENOMIC DNA]</scope>
    <source>
        <strain evidence="3 4">NIH1004</strain>
    </source>
</reference>
<proteinExistence type="predicted"/>
<keyword evidence="4" id="KW-1185">Reference proteome</keyword>
<evidence type="ECO:0000313" key="4">
    <source>
        <dbReference type="Proteomes" id="UP000308092"/>
    </source>
</evidence>
<protein>
    <submittedName>
        <fullName evidence="3">Uncharacterized protein</fullName>
    </submittedName>
</protein>
<feature type="region of interest" description="Disordered" evidence="1">
    <location>
        <begin position="513"/>
        <end position="544"/>
    </location>
</feature>
<accession>A0A4S3J7E7</accession>
<evidence type="ECO:0000313" key="5">
    <source>
        <dbReference type="Proteomes" id="UP000324241"/>
    </source>
</evidence>
<sequence length="624" mass="69500">MGKLNYSARRITGVKAAQVVSKDLRKRIPPGIHSKAAARDPTLEIDVSGKELANEGLAQFIDDLIECSKYRDADHTEGLAKVTEIHLSGNKLTAQSLVKLGDVVALNSGELREFDLSNNDIQINTPEEKESWYKFLNSFSNCYMLKKLDLGSNPLGPAGMEILARVYIKSDLDFLEDDADIIIGPKSDEEEVLADGIEALKIKAGKDHDGQKSGCCKKSPHKGKFLKQSSRIHVVSATAKANTPTELKRFACTRGLRSIPYLILSNTSITNGGAVHLASMLEIQRTPEQLLAFLPAGKILALPDTAQSCKGIIWKENGNLVPYAKRLLEVAEVVRDYKAISNSDEESLDGEEDLDGTNGQNNDHHHNNHKMDTIMQWKMQNKTDIEFTRLAKRVRMEALKTEGIHSMDIWITALRMILVSRALLLEDKDRMGDTPSEDETLPAEVEEEPSEESAEEMLVEEPVDNDIAEPFSDPVEPAELNMLHMPSGPFHPAAESFEADFPALQSVSNGKNEVAPETKCNSPLFPPVQATRSGKGHPRATGGTRSPCKNMWRYGLPFELWRRIIADAVGAHDILDLQQQERIMRYASDWNTFSYEMTITGAEHHQQIWKILETVNCFTYSPLE</sequence>
<name>A0A4S3J7E7_9EURO</name>
<dbReference type="Proteomes" id="UP000324241">
    <property type="component" value="Unassembled WGS sequence"/>
</dbReference>
<comment type="caution">
    <text evidence="3">The sequence shown here is derived from an EMBL/GenBank/DDBJ whole genome shotgun (WGS) entry which is preliminary data.</text>
</comment>
<dbReference type="InterPro" id="IPR001611">
    <property type="entry name" value="Leu-rich_rpt"/>
</dbReference>
<feature type="compositionally biased region" description="Acidic residues" evidence="1">
    <location>
        <begin position="435"/>
        <end position="454"/>
    </location>
</feature>
<dbReference type="RefSeq" id="XP_033429098.1">
    <property type="nucleotide sequence ID" value="XM_033567103.1"/>
</dbReference>
<dbReference type="SMART" id="SM00368">
    <property type="entry name" value="LRR_RI"/>
    <property type="match status" value="3"/>
</dbReference>
<organism evidence="3 4">
    <name type="scientific">Aspergillus tanneri</name>
    <dbReference type="NCBI Taxonomy" id="1220188"/>
    <lineage>
        <taxon>Eukaryota</taxon>
        <taxon>Fungi</taxon>
        <taxon>Dikarya</taxon>
        <taxon>Ascomycota</taxon>
        <taxon>Pezizomycotina</taxon>
        <taxon>Eurotiomycetes</taxon>
        <taxon>Eurotiomycetidae</taxon>
        <taxon>Eurotiales</taxon>
        <taxon>Aspergillaceae</taxon>
        <taxon>Aspergillus</taxon>
        <taxon>Aspergillus subgen. Circumdati</taxon>
    </lineage>
</organism>
<feature type="region of interest" description="Disordered" evidence="1">
    <location>
        <begin position="344"/>
        <end position="368"/>
    </location>
</feature>
<dbReference type="EMBL" id="SOSA01000468">
    <property type="protein sequence ID" value="THC90899.1"/>
    <property type="molecule type" value="Genomic_DNA"/>
</dbReference>
<dbReference type="Gene3D" id="3.80.10.10">
    <property type="entry name" value="Ribonuclease Inhibitor"/>
    <property type="match status" value="1"/>
</dbReference>
<evidence type="ECO:0000313" key="2">
    <source>
        <dbReference type="EMBL" id="KAA8649737.1"/>
    </source>
</evidence>
<evidence type="ECO:0000256" key="1">
    <source>
        <dbReference type="SAM" id="MobiDB-lite"/>
    </source>
</evidence>
<evidence type="ECO:0000313" key="3">
    <source>
        <dbReference type="EMBL" id="THC90899.1"/>
    </source>
</evidence>
<dbReference type="Pfam" id="PF13516">
    <property type="entry name" value="LRR_6"/>
    <property type="match status" value="1"/>
</dbReference>
<dbReference type="VEuPathDB" id="FungiDB:EYZ11_009638"/>
<dbReference type="SUPFAM" id="SSF52047">
    <property type="entry name" value="RNI-like"/>
    <property type="match status" value="1"/>
</dbReference>
<dbReference type="InterPro" id="IPR032675">
    <property type="entry name" value="LRR_dom_sf"/>
</dbReference>
<feature type="compositionally biased region" description="Acidic residues" evidence="1">
    <location>
        <begin position="344"/>
        <end position="355"/>
    </location>
</feature>
<dbReference type="GeneID" id="54325113"/>
<gene>
    <name evidence="2" type="ORF">ATNIH1004_002411</name>
    <name evidence="3" type="ORF">EYZ11_009638</name>
</gene>
<dbReference type="EMBL" id="QUQM01000001">
    <property type="protein sequence ID" value="KAA8649737.1"/>
    <property type="molecule type" value="Genomic_DNA"/>
</dbReference>
<reference evidence="2 5" key="2">
    <citation type="submission" date="2019-08" db="EMBL/GenBank/DDBJ databases">
        <title>The genome sequence of a newly discovered highly antifungal drug resistant Aspergillus species, Aspergillus tanneri NIH 1004.</title>
        <authorList>
            <person name="Mounaud S."/>
            <person name="Singh I."/>
            <person name="Joardar V."/>
            <person name="Pakala S."/>
            <person name="Pakala S."/>
            <person name="Venepally P."/>
            <person name="Chung J.K."/>
            <person name="Losada L."/>
            <person name="Nierman W.C."/>
        </authorList>
    </citation>
    <scope>NUCLEOTIDE SEQUENCE [LARGE SCALE GENOMIC DNA]</scope>
    <source>
        <strain evidence="2 5">NIH1004</strain>
    </source>
</reference>
<dbReference type="Proteomes" id="UP000308092">
    <property type="component" value="Unassembled WGS sequence"/>
</dbReference>
<dbReference type="AlphaFoldDB" id="A0A4S3J7E7"/>
<dbReference type="OrthoDB" id="9876299at2759"/>